<reference evidence="2" key="1">
    <citation type="submission" date="2020-05" db="EMBL/GenBank/DDBJ databases">
        <title>Phylogenomic resolution of chytrid fungi.</title>
        <authorList>
            <person name="Stajich J.E."/>
            <person name="Amses K."/>
            <person name="Simmons R."/>
            <person name="Seto K."/>
            <person name="Myers J."/>
            <person name="Bonds A."/>
            <person name="Quandt C.A."/>
            <person name="Barry K."/>
            <person name="Liu P."/>
            <person name="Grigoriev I."/>
            <person name="Longcore J.E."/>
            <person name="James T.Y."/>
        </authorList>
    </citation>
    <scope>NUCLEOTIDE SEQUENCE</scope>
    <source>
        <strain evidence="2">JEL0318</strain>
    </source>
</reference>
<dbReference type="EMBL" id="JADGJD010000742">
    <property type="protein sequence ID" value="KAJ3048758.1"/>
    <property type="molecule type" value="Genomic_DNA"/>
</dbReference>
<organism evidence="2 3">
    <name type="scientific">Rhizophlyctis rosea</name>
    <dbReference type="NCBI Taxonomy" id="64517"/>
    <lineage>
        <taxon>Eukaryota</taxon>
        <taxon>Fungi</taxon>
        <taxon>Fungi incertae sedis</taxon>
        <taxon>Chytridiomycota</taxon>
        <taxon>Chytridiomycota incertae sedis</taxon>
        <taxon>Chytridiomycetes</taxon>
        <taxon>Rhizophlyctidales</taxon>
        <taxon>Rhizophlyctidaceae</taxon>
        <taxon>Rhizophlyctis</taxon>
    </lineage>
</organism>
<feature type="compositionally biased region" description="Acidic residues" evidence="1">
    <location>
        <begin position="95"/>
        <end position="106"/>
    </location>
</feature>
<keyword evidence="3" id="KW-1185">Reference proteome</keyword>
<gene>
    <name evidence="2" type="ORF">HK097_010239</name>
</gene>
<name>A0AAD5SA43_9FUNG</name>
<feature type="compositionally biased region" description="Basic and acidic residues" evidence="1">
    <location>
        <begin position="84"/>
        <end position="94"/>
    </location>
</feature>
<feature type="compositionally biased region" description="Polar residues" evidence="1">
    <location>
        <begin position="66"/>
        <end position="80"/>
    </location>
</feature>
<feature type="region of interest" description="Disordered" evidence="1">
    <location>
        <begin position="234"/>
        <end position="258"/>
    </location>
</feature>
<evidence type="ECO:0000313" key="2">
    <source>
        <dbReference type="EMBL" id="KAJ3048758.1"/>
    </source>
</evidence>
<comment type="caution">
    <text evidence="2">The sequence shown here is derived from an EMBL/GenBank/DDBJ whole genome shotgun (WGS) entry which is preliminary data.</text>
</comment>
<sequence>MEHLLGRIANSFKAWKTSYDRSFRKWRTRRLLQPPGQQQNLPTPPGPVDSTSQQEKDQAPGPVINLPQQENAGPSGSQPPASAHSDKGKGKPTEPEPDEHNDDIYNLDDEEPVEVTADGYTIPKDSDIFGPAGPSKNNVVYLHPAFHPVKDVHPELARVAGKYRVALANKTTLIEPAKTELIPGTDRELGMQGRQDIINCINGDLHGILSLGRDYTWVSNSRGKALALHDERVNNETSRKGSSMGSLGDTFEENNNDPDPQYFNKYADHLARAHRKGEHEFVPLLSRFVYVRNLAGSVEPSEVHADVDLRNEETLAESFYRGQTKKEKEPNWVLAARATAVIHEWSERRMDAFVDNVERRIPLRDRRAAFDARMAAQGNPM</sequence>
<proteinExistence type="predicted"/>
<dbReference type="Proteomes" id="UP001212841">
    <property type="component" value="Unassembled WGS sequence"/>
</dbReference>
<accession>A0AAD5SA43</accession>
<evidence type="ECO:0000256" key="1">
    <source>
        <dbReference type="SAM" id="MobiDB-lite"/>
    </source>
</evidence>
<feature type="compositionally biased region" description="Low complexity" evidence="1">
    <location>
        <begin position="31"/>
        <end position="41"/>
    </location>
</feature>
<feature type="region of interest" description="Disordered" evidence="1">
    <location>
        <begin position="26"/>
        <end position="106"/>
    </location>
</feature>
<dbReference type="AlphaFoldDB" id="A0AAD5SA43"/>
<evidence type="ECO:0000313" key="3">
    <source>
        <dbReference type="Proteomes" id="UP001212841"/>
    </source>
</evidence>
<protein>
    <submittedName>
        <fullName evidence="2">Uncharacterized protein</fullName>
    </submittedName>
</protein>